<gene>
    <name evidence="1" type="ORF">SDC9_145784</name>
</gene>
<protein>
    <submittedName>
        <fullName evidence="1">Uncharacterized protein</fullName>
    </submittedName>
</protein>
<comment type="caution">
    <text evidence="1">The sequence shown here is derived from an EMBL/GenBank/DDBJ whole genome shotgun (WGS) entry which is preliminary data.</text>
</comment>
<organism evidence="1">
    <name type="scientific">bioreactor metagenome</name>
    <dbReference type="NCBI Taxonomy" id="1076179"/>
    <lineage>
        <taxon>unclassified sequences</taxon>
        <taxon>metagenomes</taxon>
        <taxon>ecological metagenomes</taxon>
    </lineage>
</organism>
<dbReference type="EMBL" id="VSSQ01044738">
    <property type="protein sequence ID" value="MPM98596.1"/>
    <property type="molecule type" value="Genomic_DNA"/>
</dbReference>
<dbReference type="AlphaFoldDB" id="A0A645EAD9"/>
<evidence type="ECO:0000313" key="1">
    <source>
        <dbReference type="EMBL" id="MPM98596.1"/>
    </source>
</evidence>
<name>A0A645EAD9_9ZZZZ</name>
<proteinExistence type="predicted"/>
<sequence length="66" mass="6798">MKTLFKPGAMATLGAIFLAGCTGTMPINEHKAQRVTVNAVTAQGVGNKIGTVELRDSPAGLVINTD</sequence>
<reference evidence="1" key="1">
    <citation type="submission" date="2019-08" db="EMBL/GenBank/DDBJ databases">
        <authorList>
            <person name="Kucharzyk K."/>
            <person name="Murdoch R.W."/>
            <person name="Higgins S."/>
            <person name="Loffler F."/>
        </authorList>
    </citation>
    <scope>NUCLEOTIDE SEQUENCE</scope>
</reference>
<dbReference type="PROSITE" id="PS51257">
    <property type="entry name" value="PROKAR_LIPOPROTEIN"/>
    <property type="match status" value="1"/>
</dbReference>
<accession>A0A645EAD9</accession>